<gene>
    <name evidence="6" type="ORF">RJ640_028699</name>
</gene>
<dbReference type="InterPro" id="IPR002213">
    <property type="entry name" value="UDP_glucos_trans"/>
</dbReference>
<organism evidence="6 7">
    <name type="scientific">Escallonia rubra</name>
    <dbReference type="NCBI Taxonomy" id="112253"/>
    <lineage>
        <taxon>Eukaryota</taxon>
        <taxon>Viridiplantae</taxon>
        <taxon>Streptophyta</taxon>
        <taxon>Embryophyta</taxon>
        <taxon>Tracheophyta</taxon>
        <taxon>Spermatophyta</taxon>
        <taxon>Magnoliopsida</taxon>
        <taxon>eudicotyledons</taxon>
        <taxon>Gunneridae</taxon>
        <taxon>Pentapetalae</taxon>
        <taxon>asterids</taxon>
        <taxon>campanulids</taxon>
        <taxon>Escalloniales</taxon>
        <taxon>Escalloniaceae</taxon>
        <taxon>Escallonia</taxon>
    </lineage>
</organism>
<dbReference type="PANTHER" id="PTHR48048:SF45">
    <property type="entry name" value="GLYCOSYLTRANSFERASE"/>
    <property type="match status" value="1"/>
</dbReference>
<dbReference type="Gene3D" id="3.40.50.2000">
    <property type="entry name" value="Glycogen Phosphorylase B"/>
    <property type="match status" value="2"/>
</dbReference>
<keyword evidence="2 4" id="KW-0328">Glycosyltransferase</keyword>
<evidence type="ECO:0000256" key="4">
    <source>
        <dbReference type="RuleBase" id="RU003718"/>
    </source>
</evidence>
<dbReference type="Proteomes" id="UP001187471">
    <property type="component" value="Unassembled WGS sequence"/>
</dbReference>
<dbReference type="GO" id="GO:0016138">
    <property type="term" value="P:glycoside biosynthetic process"/>
    <property type="evidence" value="ECO:0007669"/>
    <property type="project" value="UniProtKB-ARBA"/>
</dbReference>
<dbReference type="FunFam" id="3.40.50.2000:FF:000060">
    <property type="entry name" value="Glycosyltransferase"/>
    <property type="match status" value="1"/>
</dbReference>
<comment type="similarity">
    <text evidence="1 4">Belongs to the UDP-glycosyltransferase family.</text>
</comment>
<keyword evidence="3 4" id="KW-0808">Transferase</keyword>
<evidence type="ECO:0000256" key="5">
    <source>
        <dbReference type="RuleBase" id="RU362057"/>
    </source>
</evidence>
<evidence type="ECO:0000313" key="7">
    <source>
        <dbReference type="Proteomes" id="UP001187471"/>
    </source>
</evidence>
<evidence type="ECO:0000256" key="1">
    <source>
        <dbReference type="ARBA" id="ARBA00009995"/>
    </source>
</evidence>
<dbReference type="AlphaFoldDB" id="A0AA88UJX6"/>
<evidence type="ECO:0000256" key="3">
    <source>
        <dbReference type="ARBA" id="ARBA00022679"/>
    </source>
</evidence>
<dbReference type="FunFam" id="3.40.50.2000:FF:000080">
    <property type="entry name" value="Glycosyltransferase"/>
    <property type="match status" value="1"/>
</dbReference>
<keyword evidence="7" id="KW-1185">Reference proteome</keyword>
<dbReference type="InterPro" id="IPR050481">
    <property type="entry name" value="UDP-glycosyltransf_plant"/>
</dbReference>
<dbReference type="EMBL" id="JAVXUO010001910">
    <property type="protein sequence ID" value="KAK2978017.1"/>
    <property type="molecule type" value="Genomic_DNA"/>
</dbReference>
<protein>
    <recommendedName>
        <fullName evidence="5">Glycosyltransferase</fullName>
        <ecNumber evidence="5">2.4.1.-</ecNumber>
    </recommendedName>
</protein>
<dbReference type="EC" id="2.4.1.-" evidence="5"/>
<dbReference type="GO" id="GO:0035251">
    <property type="term" value="F:UDP-glucosyltransferase activity"/>
    <property type="evidence" value="ECO:0007669"/>
    <property type="project" value="InterPro"/>
</dbReference>
<dbReference type="PANTHER" id="PTHR48048">
    <property type="entry name" value="GLYCOSYLTRANSFERASE"/>
    <property type="match status" value="1"/>
</dbReference>
<dbReference type="CDD" id="cd03784">
    <property type="entry name" value="GT1_Gtf-like"/>
    <property type="match status" value="1"/>
</dbReference>
<reference evidence="6" key="1">
    <citation type="submission" date="2022-12" db="EMBL/GenBank/DDBJ databases">
        <title>Draft genome assemblies for two species of Escallonia (Escalloniales).</title>
        <authorList>
            <person name="Chanderbali A."/>
            <person name="Dervinis C."/>
            <person name="Anghel I."/>
            <person name="Soltis D."/>
            <person name="Soltis P."/>
            <person name="Zapata F."/>
        </authorList>
    </citation>
    <scope>NUCLEOTIDE SEQUENCE</scope>
    <source>
        <strain evidence="6">UCBG92.1500</strain>
        <tissue evidence="6">Leaf</tissue>
    </source>
</reference>
<evidence type="ECO:0000256" key="2">
    <source>
        <dbReference type="ARBA" id="ARBA00022676"/>
    </source>
</evidence>
<sequence length="478" mass="52289">MKKAQLVFIPAPGVGHLISTVEIAKLLISRDERLSVTVLIMKLPFDTAVLDAYTQSLHATHRIRFIDLPQNVHVSFHNSSKSPMTFLSAFVDGHKANVRDTVAGMAARSESGQLAGFVVDMFCTSMIDVANEFGLPTYAFFTSNAAFLGLKLYLVSLNDDHNKDITEFKDSNTELSVPSFANPVPSSVLPSVAMDKEGGGSAMVISVSRRLLETKGIMVNTFSDLEAHAIKSLNDGRTPPLYPVGPIINLNHKPDDAIMSWLDDQPASSVVFLCFGSMGSFDEDQVKEIAHALERSGHRFLWALRRPKPEKEKIGSQTEYTDLEGILPEGFLERTAGIGKVIGWAPQVAVLSHQAVGGFVSHCGWNSILESVWCGVPVATWPMYAEQQVNAFQMVKELGMAVEIRLDYHRDVFRGLNASPAVTAEDIEGGIRRLMEGGSEVRTRVKEMKKKGRAAVMEGGSSYAALGLFVEDVMTNVQ</sequence>
<comment type="caution">
    <text evidence="6">The sequence shown here is derived from an EMBL/GenBank/DDBJ whole genome shotgun (WGS) entry which is preliminary data.</text>
</comment>
<dbReference type="Pfam" id="PF00201">
    <property type="entry name" value="UDPGT"/>
    <property type="match status" value="1"/>
</dbReference>
<dbReference type="SUPFAM" id="SSF53756">
    <property type="entry name" value="UDP-Glycosyltransferase/glycogen phosphorylase"/>
    <property type="match status" value="1"/>
</dbReference>
<accession>A0AA88UJX6</accession>
<proteinExistence type="inferred from homology"/>
<dbReference type="InterPro" id="IPR035595">
    <property type="entry name" value="UDP_glycos_trans_CS"/>
</dbReference>
<name>A0AA88UJX6_9ASTE</name>
<evidence type="ECO:0000313" key="6">
    <source>
        <dbReference type="EMBL" id="KAK2978017.1"/>
    </source>
</evidence>
<dbReference type="PROSITE" id="PS00375">
    <property type="entry name" value="UDPGT"/>
    <property type="match status" value="1"/>
</dbReference>